<feature type="compositionally biased region" description="Polar residues" evidence="1">
    <location>
        <begin position="384"/>
        <end position="398"/>
    </location>
</feature>
<keyword evidence="2" id="KW-1133">Transmembrane helix</keyword>
<dbReference type="Proteomes" id="UP000785679">
    <property type="component" value="Unassembled WGS sequence"/>
</dbReference>
<reference evidence="4" key="1">
    <citation type="submission" date="2019-06" db="EMBL/GenBank/DDBJ databases">
        <authorList>
            <person name="Zheng W."/>
        </authorList>
    </citation>
    <scope>NUCLEOTIDE SEQUENCE</scope>
    <source>
        <strain evidence="4">QDHG01</strain>
    </source>
</reference>
<gene>
    <name evidence="4" type="ORF">FGO68_gene2752</name>
</gene>
<evidence type="ECO:0000256" key="2">
    <source>
        <dbReference type="SAM" id="Phobius"/>
    </source>
</evidence>
<feature type="compositionally biased region" description="Basic and acidic residues" evidence="1">
    <location>
        <begin position="441"/>
        <end position="452"/>
    </location>
</feature>
<organism evidence="4 5">
    <name type="scientific">Halteria grandinella</name>
    <dbReference type="NCBI Taxonomy" id="5974"/>
    <lineage>
        <taxon>Eukaryota</taxon>
        <taxon>Sar</taxon>
        <taxon>Alveolata</taxon>
        <taxon>Ciliophora</taxon>
        <taxon>Intramacronucleata</taxon>
        <taxon>Spirotrichea</taxon>
        <taxon>Stichotrichia</taxon>
        <taxon>Sporadotrichida</taxon>
        <taxon>Halteriidae</taxon>
        <taxon>Halteria</taxon>
    </lineage>
</organism>
<protein>
    <recommendedName>
        <fullName evidence="6">Transmembrane protein</fullName>
    </recommendedName>
</protein>
<name>A0A8J8NEH7_HALGN</name>
<feature type="region of interest" description="Disordered" evidence="1">
    <location>
        <begin position="378"/>
        <end position="452"/>
    </location>
</feature>
<evidence type="ECO:0000313" key="4">
    <source>
        <dbReference type="EMBL" id="TNV73553.1"/>
    </source>
</evidence>
<feature type="chain" id="PRO_5035241623" description="Transmembrane protein" evidence="3">
    <location>
        <begin position="17"/>
        <end position="452"/>
    </location>
</feature>
<keyword evidence="5" id="KW-1185">Reference proteome</keyword>
<evidence type="ECO:0008006" key="6">
    <source>
        <dbReference type="Google" id="ProtNLM"/>
    </source>
</evidence>
<sequence>MKSIILLLFSCALLSAQQIREQNCYSCFDYGPTYFYCQIGGGLGTCCEPTSTSQECNYKSNTTLKCSQEAVGGEKQARPAYCLQNNNSTRCGKVTVFTPDTFRRVLNTTVGALKQQSGDSCLWTITGNRTDQTTGLFLQANSIVTLNVSIFSGPNFTTSRLIASNISSNYNLSITVMNNTYILVAAYNSTATKNNLNFVNLTYYTIPNKFNYSYLDALGYIPTFTAESVKVDEESKFYYVIGCVIGFLILMAMALFMAWKKLRDVIGTKLAELKEKRRQALIIENQKKLALMKAKLGPIDKLQIQIPVDGKNIPVGNMSQEILLNDPGAMTSPAAGAPLPSPQPNQQYSNRQSAEALGGGILKKRPFPQVRKFGVNFAEDPSEQKSPSYTPASQQNELKFQFGAPPKQLQTNIRESHNNADAPTDVERGNSVQKRPQGKFDFAKEEQMKEHW</sequence>
<dbReference type="AlphaFoldDB" id="A0A8J8NEH7"/>
<keyword evidence="2" id="KW-0812">Transmembrane</keyword>
<keyword evidence="3" id="KW-0732">Signal</keyword>
<feature type="region of interest" description="Disordered" evidence="1">
    <location>
        <begin position="326"/>
        <end position="351"/>
    </location>
</feature>
<feature type="signal peptide" evidence="3">
    <location>
        <begin position="1"/>
        <end position="16"/>
    </location>
</feature>
<accession>A0A8J8NEH7</accession>
<dbReference type="EMBL" id="RRYP01018611">
    <property type="protein sequence ID" value="TNV73553.1"/>
    <property type="molecule type" value="Genomic_DNA"/>
</dbReference>
<comment type="caution">
    <text evidence="4">The sequence shown here is derived from an EMBL/GenBank/DDBJ whole genome shotgun (WGS) entry which is preliminary data.</text>
</comment>
<evidence type="ECO:0000313" key="5">
    <source>
        <dbReference type="Proteomes" id="UP000785679"/>
    </source>
</evidence>
<proteinExistence type="predicted"/>
<evidence type="ECO:0000256" key="3">
    <source>
        <dbReference type="SAM" id="SignalP"/>
    </source>
</evidence>
<evidence type="ECO:0000256" key="1">
    <source>
        <dbReference type="SAM" id="MobiDB-lite"/>
    </source>
</evidence>
<feature type="transmembrane region" description="Helical" evidence="2">
    <location>
        <begin position="237"/>
        <end position="259"/>
    </location>
</feature>
<keyword evidence="2" id="KW-0472">Membrane</keyword>